<comment type="similarity">
    <text evidence="1">Belongs to the UPF0213 family.</text>
</comment>
<dbReference type="Proteomes" id="UP000177950">
    <property type="component" value="Unassembled WGS sequence"/>
</dbReference>
<dbReference type="EMBL" id="MFSV01000090">
    <property type="protein sequence ID" value="OGI58073.1"/>
    <property type="molecule type" value="Genomic_DNA"/>
</dbReference>
<evidence type="ECO:0000259" key="2">
    <source>
        <dbReference type="PROSITE" id="PS50164"/>
    </source>
</evidence>
<dbReference type="PANTHER" id="PTHR34477">
    <property type="entry name" value="UPF0213 PROTEIN YHBQ"/>
    <property type="match status" value="1"/>
</dbReference>
<dbReference type="AlphaFoldDB" id="A0A1F6UL24"/>
<dbReference type="InterPro" id="IPR050190">
    <property type="entry name" value="UPF0213_domain"/>
</dbReference>
<evidence type="ECO:0000313" key="4">
    <source>
        <dbReference type="Proteomes" id="UP000177950"/>
    </source>
</evidence>
<reference evidence="3 4" key="1">
    <citation type="journal article" date="2016" name="Nat. Commun.">
        <title>Thousands of microbial genomes shed light on interconnected biogeochemical processes in an aquifer system.</title>
        <authorList>
            <person name="Anantharaman K."/>
            <person name="Brown C.T."/>
            <person name="Hug L.A."/>
            <person name="Sharon I."/>
            <person name="Castelle C.J."/>
            <person name="Probst A.J."/>
            <person name="Thomas B.C."/>
            <person name="Singh A."/>
            <person name="Wilkins M.J."/>
            <person name="Karaoz U."/>
            <person name="Brodie E.L."/>
            <person name="Williams K.H."/>
            <person name="Hubbard S.S."/>
            <person name="Banfield J.F."/>
        </authorList>
    </citation>
    <scope>NUCLEOTIDE SEQUENCE [LARGE SCALE GENOMIC DNA]</scope>
</reference>
<dbReference type="Pfam" id="PF01541">
    <property type="entry name" value="GIY-YIG"/>
    <property type="match status" value="1"/>
</dbReference>
<dbReference type="Gene3D" id="3.40.1440.10">
    <property type="entry name" value="GIY-YIG endonuclease"/>
    <property type="match status" value="1"/>
</dbReference>
<dbReference type="InterPro" id="IPR000305">
    <property type="entry name" value="GIY-YIG_endonuc"/>
</dbReference>
<name>A0A1F6UL24_9PROT</name>
<dbReference type="PANTHER" id="PTHR34477:SF5">
    <property type="entry name" value="BSL5627 PROTEIN"/>
    <property type="match status" value="1"/>
</dbReference>
<sequence>MDRHYYLYILANAHHTVLYTGVTGDLLRRVWEHKTKSIKGFTAKYNVNQLVYYEILTSPTEAIAREKQIKSGSRWRKVALIIKANPGWEDLYLRLLN</sequence>
<evidence type="ECO:0000256" key="1">
    <source>
        <dbReference type="ARBA" id="ARBA00007435"/>
    </source>
</evidence>
<dbReference type="CDD" id="cd10448">
    <property type="entry name" value="GIY-YIG_unchar_3"/>
    <property type="match status" value="1"/>
</dbReference>
<dbReference type="PROSITE" id="PS50164">
    <property type="entry name" value="GIY_YIG"/>
    <property type="match status" value="1"/>
</dbReference>
<proteinExistence type="inferred from homology"/>
<organism evidence="3 4">
    <name type="scientific">Candidatus Muproteobacteria bacterium RBG_19FT_COMBO_61_10</name>
    <dbReference type="NCBI Taxonomy" id="1817761"/>
    <lineage>
        <taxon>Bacteria</taxon>
        <taxon>Pseudomonadati</taxon>
        <taxon>Pseudomonadota</taxon>
        <taxon>Candidatus Muproteobacteria</taxon>
    </lineage>
</organism>
<comment type="caution">
    <text evidence="3">The sequence shown here is derived from an EMBL/GenBank/DDBJ whole genome shotgun (WGS) entry which is preliminary data.</text>
</comment>
<gene>
    <name evidence="3" type="ORF">A2V58_08520</name>
</gene>
<feature type="domain" description="GIY-YIG" evidence="2">
    <location>
        <begin position="3"/>
        <end position="79"/>
    </location>
</feature>
<dbReference type="InterPro" id="IPR035901">
    <property type="entry name" value="GIY-YIG_endonuc_sf"/>
</dbReference>
<protein>
    <submittedName>
        <fullName evidence="3">Excinuclease ABC subunit C</fullName>
    </submittedName>
</protein>
<accession>A0A1F6UL24</accession>
<evidence type="ECO:0000313" key="3">
    <source>
        <dbReference type="EMBL" id="OGI58073.1"/>
    </source>
</evidence>
<dbReference type="SUPFAM" id="SSF82771">
    <property type="entry name" value="GIY-YIG endonuclease"/>
    <property type="match status" value="1"/>
</dbReference>